<dbReference type="OrthoDB" id="5348860at2"/>
<dbReference type="PROSITE" id="PS51257">
    <property type="entry name" value="PROKAR_LIPOPROTEIN"/>
    <property type="match status" value="1"/>
</dbReference>
<accession>A0A949SWM9</accession>
<dbReference type="EMBL" id="JABULY010000001">
    <property type="protein sequence ID" value="MBV6530702.1"/>
    <property type="molecule type" value="Genomic_DNA"/>
</dbReference>
<dbReference type="RefSeq" id="WP_157402877.1">
    <property type="nucleotide sequence ID" value="NZ_JABULY010000001.1"/>
</dbReference>
<organism evidence="2 3">
    <name type="scientific">Ursidibacter maritimus</name>
    <dbReference type="NCBI Taxonomy" id="1331689"/>
    <lineage>
        <taxon>Bacteria</taxon>
        <taxon>Pseudomonadati</taxon>
        <taxon>Pseudomonadota</taxon>
        <taxon>Gammaproteobacteria</taxon>
        <taxon>Pasteurellales</taxon>
        <taxon>Pasteurellaceae</taxon>
        <taxon>Ursidibacter</taxon>
    </lineage>
</organism>
<dbReference type="Proteomes" id="UP001196379">
    <property type="component" value="Unassembled WGS sequence"/>
</dbReference>
<proteinExistence type="predicted"/>
<dbReference type="EMBL" id="JABUMC010000001">
    <property type="protein sequence ID" value="MBV6545778.1"/>
    <property type="molecule type" value="Genomic_DNA"/>
</dbReference>
<reference evidence="2 4" key="1">
    <citation type="journal article" date="2021" name="Mol. Ecol.">
        <title>Polar bear-adapted Ursidibacter maritimus are remarkably conserved after generations in captivity.</title>
        <authorList>
            <person name="Espinosa-Gongora C."/>
            <person name="Hansen M.J."/>
            <person name="Bertelsen M.F."/>
            <person name="Bojesen A.M."/>
        </authorList>
    </citation>
    <scope>NUCLEOTIDE SEQUENCE</scope>
    <source>
        <strain evidence="2">Pb43105x</strain>
        <strain evidence="1 4">Pb43106</strain>
    </source>
</reference>
<dbReference type="AlphaFoldDB" id="A0A949SWM9"/>
<evidence type="ECO:0000313" key="1">
    <source>
        <dbReference type="EMBL" id="MBV6530702.1"/>
    </source>
</evidence>
<dbReference type="Pfam" id="PF04170">
    <property type="entry name" value="NlpE"/>
    <property type="match status" value="1"/>
</dbReference>
<evidence type="ECO:0000313" key="3">
    <source>
        <dbReference type="Proteomes" id="UP000732858"/>
    </source>
</evidence>
<name>A0A949SWM9_9PAST</name>
<gene>
    <name evidence="1" type="ORF">HT657_00830</name>
    <name evidence="2" type="ORF">HT672_00430</name>
</gene>
<keyword evidence="4" id="KW-1185">Reference proteome</keyword>
<evidence type="ECO:0000313" key="2">
    <source>
        <dbReference type="EMBL" id="MBV6545778.1"/>
    </source>
</evidence>
<dbReference type="Proteomes" id="UP000732858">
    <property type="component" value="Unassembled WGS sequence"/>
</dbReference>
<dbReference type="GeneID" id="65548720"/>
<protein>
    <submittedName>
        <fullName evidence="2">Copper resistance protein NlpE N-terminal domain-containing protein</fullName>
    </submittedName>
</protein>
<evidence type="ECO:0000313" key="4">
    <source>
        <dbReference type="Proteomes" id="UP001196379"/>
    </source>
</evidence>
<dbReference type="Gene3D" id="2.40.128.640">
    <property type="match status" value="1"/>
</dbReference>
<comment type="caution">
    <text evidence="2">The sequence shown here is derived from an EMBL/GenBank/DDBJ whole genome shotgun (WGS) entry which is preliminary data.</text>
</comment>
<sequence length="122" mass="13833">MKKIALITFTTMLGACSLLPQKSVSGTYKGSLPCADCEKIDAELVLNSDKTYQYNTVYFKNKEQHPYIEKGNYIWDTNKPNVLRLTNSGNLTLLVTDNYVEVCDENGNPVKTKSNYKLQRVK</sequence>
<dbReference type="InterPro" id="IPR007298">
    <property type="entry name" value="Cu-R_lipoprotein_NlpE"/>
</dbReference>